<dbReference type="InterPro" id="IPR036465">
    <property type="entry name" value="vWFA_dom_sf"/>
</dbReference>
<dbReference type="Proteomes" id="UP000214646">
    <property type="component" value="Unassembled WGS sequence"/>
</dbReference>
<feature type="domain" description="VWFA" evidence="2">
    <location>
        <begin position="267"/>
        <end position="434"/>
    </location>
</feature>
<dbReference type="InterPro" id="IPR002035">
    <property type="entry name" value="VWF_A"/>
</dbReference>
<dbReference type="Gene3D" id="3.40.50.410">
    <property type="entry name" value="von Willebrand factor, type A domain"/>
    <property type="match status" value="1"/>
</dbReference>
<dbReference type="SUPFAM" id="SSF53300">
    <property type="entry name" value="vWA-like"/>
    <property type="match status" value="1"/>
</dbReference>
<gene>
    <name evidence="3" type="ORF">FRUB_08389</name>
</gene>
<dbReference type="Pfam" id="PF13519">
    <property type="entry name" value="VWA_2"/>
    <property type="match status" value="1"/>
</dbReference>
<feature type="coiled-coil region" evidence="1">
    <location>
        <begin position="160"/>
        <end position="253"/>
    </location>
</feature>
<keyword evidence="1" id="KW-0175">Coiled coil</keyword>
<name>A0A225DER8_9BACT</name>
<evidence type="ECO:0000313" key="4">
    <source>
        <dbReference type="Proteomes" id="UP000214646"/>
    </source>
</evidence>
<organism evidence="3 4">
    <name type="scientific">Fimbriiglobus ruber</name>
    <dbReference type="NCBI Taxonomy" id="1908690"/>
    <lineage>
        <taxon>Bacteria</taxon>
        <taxon>Pseudomonadati</taxon>
        <taxon>Planctomycetota</taxon>
        <taxon>Planctomycetia</taxon>
        <taxon>Gemmatales</taxon>
        <taxon>Gemmataceae</taxon>
        <taxon>Fimbriiglobus</taxon>
    </lineage>
</organism>
<dbReference type="SMART" id="SM00327">
    <property type="entry name" value="VWA"/>
    <property type="match status" value="1"/>
</dbReference>
<dbReference type="AlphaFoldDB" id="A0A225DER8"/>
<sequence length="462" mass="50902">MRNRHKPPTLVSMWMLDVFCCALGCVTLLWLLNTREAGEQATRAGSALELLNKTESELKKTRSDLIATKADLDQTRRKLNADIEELNAKLLAMTDVRDETAKKLALAQGDVAAAEAKLAAAATRTRELDDMLARKQKDAKDLAAKLATTAQSADDLSKLLREREQDRDTLALKAKKAEDQLNDADAKIRALTKENQDATSSLSAMKKTGDELSASQTALRDLRKKVDEANVTIIDLQSQNTRLNTQIGKLKTESDSRFAGIAMTGRRVVFLVDISGSMKLIDDKTPAPEKWPTVVETVSRVMRSLPELEKFQVIIFSRKADYLLSTGDWLSYEGESSVKQVADALRKVEPVGDTNMYAAFDLAFRLRATGLDTIYLFSDGLPTSGAGLTPAEEKTLADAARSEKLSGYIRKTLANDWNRRTPGSGRVKINSVGFFFESPEVGAFLWALSRDNDGSFVGMSRP</sequence>
<accession>A0A225DER8</accession>
<dbReference type="PROSITE" id="PS50234">
    <property type="entry name" value="VWFA"/>
    <property type="match status" value="1"/>
</dbReference>
<protein>
    <submittedName>
        <fullName evidence="3">Secreted protein, containing von Willebrand factor (VWF) type A domain</fullName>
    </submittedName>
</protein>
<keyword evidence="4" id="KW-1185">Reference proteome</keyword>
<dbReference type="OrthoDB" id="256272at2"/>
<evidence type="ECO:0000259" key="2">
    <source>
        <dbReference type="PROSITE" id="PS50234"/>
    </source>
</evidence>
<feature type="coiled-coil region" evidence="1">
    <location>
        <begin position="51"/>
        <end position="96"/>
    </location>
</feature>
<evidence type="ECO:0000313" key="3">
    <source>
        <dbReference type="EMBL" id="OWK35826.1"/>
    </source>
</evidence>
<dbReference type="EMBL" id="NIDE01000017">
    <property type="protein sequence ID" value="OWK35826.1"/>
    <property type="molecule type" value="Genomic_DNA"/>
</dbReference>
<dbReference type="CDD" id="cd00198">
    <property type="entry name" value="vWFA"/>
    <property type="match status" value="1"/>
</dbReference>
<proteinExistence type="predicted"/>
<dbReference type="RefSeq" id="WP_088258936.1">
    <property type="nucleotide sequence ID" value="NZ_NIDE01000017.1"/>
</dbReference>
<comment type="caution">
    <text evidence="3">The sequence shown here is derived from an EMBL/GenBank/DDBJ whole genome shotgun (WGS) entry which is preliminary data.</text>
</comment>
<evidence type="ECO:0000256" key="1">
    <source>
        <dbReference type="SAM" id="Coils"/>
    </source>
</evidence>
<reference evidence="4" key="1">
    <citation type="submission" date="2017-06" db="EMBL/GenBank/DDBJ databases">
        <title>Genome analysis of Fimbriiglobus ruber SP5, the first member of the order Planctomycetales with confirmed chitinolytic capability.</title>
        <authorList>
            <person name="Ravin N.V."/>
            <person name="Rakitin A.L."/>
            <person name="Ivanova A.A."/>
            <person name="Beletsky A.V."/>
            <person name="Kulichevskaya I.S."/>
            <person name="Mardanov A.V."/>
            <person name="Dedysh S.N."/>
        </authorList>
    </citation>
    <scope>NUCLEOTIDE SEQUENCE [LARGE SCALE GENOMIC DNA]</scope>
    <source>
        <strain evidence="4">SP5</strain>
    </source>
</reference>